<name>X1VP57_9ZZZZ</name>
<dbReference type="InterPro" id="IPR010985">
    <property type="entry name" value="Ribbon_hlx_hlx"/>
</dbReference>
<accession>X1VP57</accession>
<dbReference type="AlphaFoldDB" id="X1VP57"/>
<sequence length="56" mass="6999">MFTILYIYIMEMRIRDLPTELHYQFKLLCLKKKISMNKYLLKMIEKEVEKEVKKNK</sequence>
<gene>
    <name evidence="1" type="ORF">S12H4_43795</name>
</gene>
<dbReference type="SUPFAM" id="SSF47598">
    <property type="entry name" value="Ribbon-helix-helix"/>
    <property type="match status" value="1"/>
</dbReference>
<dbReference type="Gene3D" id="1.10.1220.10">
    <property type="entry name" value="Met repressor-like"/>
    <property type="match status" value="1"/>
</dbReference>
<comment type="caution">
    <text evidence="1">The sequence shown here is derived from an EMBL/GenBank/DDBJ whole genome shotgun (WGS) entry which is preliminary data.</text>
</comment>
<evidence type="ECO:0000313" key="1">
    <source>
        <dbReference type="EMBL" id="GAJ10720.1"/>
    </source>
</evidence>
<protein>
    <recommendedName>
        <fullName evidence="2">Arc-like DNA binding domain-containing protein</fullName>
    </recommendedName>
</protein>
<dbReference type="InterPro" id="IPR013321">
    <property type="entry name" value="Arc_rbn_hlx_hlx"/>
</dbReference>
<dbReference type="EMBL" id="BARW01026919">
    <property type="protein sequence ID" value="GAJ10720.1"/>
    <property type="molecule type" value="Genomic_DNA"/>
</dbReference>
<reference evidence="1" key="1">
    <citation type="journal article" date="2014" name="Front. Microbiol.">
        <title>High frequency of phylogenetically diverse reductive dehalogenase-homologous genes in deep subseafloor sedimentary metagenomes.</title>
        <authorList>
            <person name="Kawai M."/>
            <person name="Futagami T."/>
            <person name="Toyoda A."/>
            <person name="Takaki Y."/>
            <person name="Nishi S."/>
            <person name="Hori S."/>
            <person name="Arai W."/>
            <person name="Tsubouchi T."/>
            <person name="Morono Y."/>
            <person name="Uchiyama I."/>
            <person name="Ito T."/>
            <person name="Fujiyama A."/>
            <person name="Inagaki F."/>
            <person name="Takami H."/>
        </authorList>
    </citation>
    <scope>NUCLEOTIDE SEQUENCE</scope>
    <source>
        <strain evidence="1">Expedition CK06-06</strain>
    </source>
</reference>
<organism evidence="1">
    <name type="scientific">marine sediment metagenome</name>
    <dbReference type="NCBI Taxonomy" id="412755"/>
    <lineage>
        <taxon>unclassified sequences</taxon>
        <taxon>metagenomes</taxon>
        <taxon>ecological metagenomes</taxon>
    </lineage>
</organism>
<proteinExistence type="predicted"/>
<evidence type="ECO:0008006" key="2">
    <source>
        <dbReference type="Google" id="ProtNLM"/>
    </source>
</evidence>
<dbReference type="GO" id="GO:0006355">
    <property type="term" value="P:regulation of DNA-templated transcription"/>
    <property type="evidence" value="ECO:0007669"/>
    <property type="project" value="InterPro"/>
</dbReference>